<gene>
    <name evidence="1" type="ORF">PCLFYP37_03314</name>
</gene>
<dbReference type="AlphaFoldDB" id="A0A6N3GB41"/>
<proteinExistence type="predicted"/>
<name>A0A6N3GB41_9BACT</name>
<sequence>MGQYRPYTLHDFCSIVKSKGNSFYFIDELDCPLTPIPSDTK</sequence>
<accession>A0A6N3GB41</accession>
<organism evidence="1">
    <name type="scientific">Paraprevotella clara</name>
    <dbReference type="NCBI Taxonomy" id="454154"/>
    <lineage>
        <taxon>Bacteria</taxon>
        <taxon>Pseudomonadati</taxon>
        <taxon>Bacteroidota</taxon>
        <taxon>Bacteroidia</taxon>
        <taxon>Bacteroidales</taxon>
        <taxon>Prevotellaceae</taxon>
        <taxon>Paraprevotella</taxon>
    </lineage>
</organism>
<reference evidence="1" key="1">
    <citation type="submission" date="2019-11" db="EMBL/GenBank/DDBJ databases">
        <authorList>
            <person name="Feng L."/>
        </authorList>
    </citation>
    <scope>NUCLEOTIDE SEQUENCE</scope>
    <source>
        <strain evidence="1">PclaraLFYP37</strain>
    </source>
</reference>
<evidence type="ECO:0000313" key="1">
    <source>
        <dbReference type="EMBL" id="VYU61516.1"/>
    </source>
</evidence>
<dbReference type="EMBL" id="CACRUT010000028">
    <property type="protein sequence ID" value="VYU61516.1"/>
    <property type="molecule type" value="Genomic_DNA"/>
</dbReference>
<protein>
    <submittedName>
        <fullName evidence="1">Uncharacterized protein</fullName>
    </submittedName>
</protein>